<reference evidence="1" key="1">
    <citation type="journal article" date="2014" name="Front. Microbiol.">
        <title>High frequency of phylogenetically diverse reductive dehalogenase-homologous genes in deep subseafloor sedimentary metagenomes.</title>
        <authorList>
            <person name="Kawai M."/>
            <person name="Futagami T."/>
            <person name="Toyoda A."/>
            <person name="Takaki Y."/>
            <person name="Nishi S."/>
            <person name="Hori S."/>
            <person name="Arai W."/>
            <person name="Tsubouchi T."/>
            <person name="Morono Y."/>
            <person name="Uchiyama I."/>
            <person name="Ito T."/>
            <person name="Fujiyama A."/>
            <person name="Inagaki F."/>
            <person name="Takami H."/>
        </authorList>
    </citation>
    <scope>NUCLEOTIDE SEQUENCE</scope>
    <source>
        <strain evidence="1">Expedition CK06-06</strain>
    </source>
</reference>
<dbReference type="EMBL" id="BARV01035207">
    <property type="protein sequence ID" value="GAI54942.1"/>
    <property type="molecule type" value="Genomic_DNA"/>
</dbReference>
<dbReference type="AlphaFoldDB" id="X1PF35"/>
<sequence>MNFPAIKKDQATGLAVAGVANIIETFLAERSALTRCAYAADLAAFAAYVAAPSPGAALEGL</sequence>
<name>X1PF35_9ZZZZ</name>
<accession>X1PF35</accession>
<organism evidence="1">
    <name type="scientific">marine sediment metagenome</name>
    <dbReference type="NCBI Taxonomy" id="412755"/>
    <lineage>
        <taxon>unclassified sequences</taxon>
        <taxon>metagenomes</taxon>
        <taxon>ecological metagenomes</taxon>
    </lineage>
</organism>
<comment type="caution">
    <text evidence="1">The sequence shown here is derived from an EMBL/GenBank/DDBJ whole genome shotgun (WGS) entry which is preliminary data.</text>
</comment>
<feature type="non-terminal residue" evidence="1">
    <location>
        <position position="61"/>
    </location>
</feature>
<protein>
    <submittedName>
        <fullName evidence="1">Uncharacterized protein</fullName>
    </submittedName>
</protein>
<gene>
    <name evidence="1" type="ORF">S06H3_54974</name>
</gene>
<evidence type="ECO:0000313" key="1">
    <source>
        <dbReference type="EMBL" id="GAI54942.1"/>
    </source>
</evidence>
<proteinExistence type="predicted"/>